<organism evidence="1 2">
    <name type="scientific">Trichoderma simmonsii</name>
    <dbReference type="NCBI Taxonomy" id="1491479"/>
    <lineage>
        <taxon>Eukaryota</taxon>
        <taxon>Fungi</taxon>
        <taxon>Dikarya</taxon>
        <taxon>Ascomycota</taxon>
        <taxon>Pezizomycotina</taxon>
        <taxon>Sordariomycetes</taxon>
        <taxon>Hypocreomycetidae</taxon>
        <taxon>Hypocreales</taxon>
        <taxon>Hypocreaceae</taxon>
        <taxon>Trichoderma</taxon>
    </lineage>
</organism>
<dbReference type="AlphaFoldDB" id="A0A8G0LE44"/>
<proteinExistence type="predicted"/>
<keyword evidence="2" id="KW-1185">Reference proteome</keyword>
<protein>
    <submittedName>
        <fullName evidence="1">Uncharacterized protein</fullName>
    </submittedName>
</protein>
<sequence>MQHHVRRVAQELSRQADGRSHRIVACMNKTTGITQRKYVRVGPQTHSHTLVCEPPPAVQAATVTALRTEQRASMPCKLVQYCTHRHKGLACSASAAAPQSLF</sequence>
<evidence type="ECO:0000313" key="1">
    <source>
        <dbReference type="EMBL" id="QYT00688.1"/>
    </source>
</evidence>
<reference evidence="1 2" key="1">
    <citation type="journal article" date="2021" name="BMC Genomics">
        <title>Telomere-to-telomere genome assembly of asparaginase-producing Trichoderma simmonsii.</title>
        <authorList>
            <person name="Chung D."/>
            <person name="Kwon Y.M."/>
            <person name="Yang Y."/>
        </authorList>
    </citation>
    <scope>NUCLEOTIDE SEQUENCE [LARGE SCALE GENOMIC DNA]</scope>
    <source>
        <strain evidence="1 2">GH-Sj1</strain>
    </source>
</reference>
<evidence type="ECO:0000313" key="2">
    <source>
        <dbReference type="Proteomes" id="UP000826661"/>
    </source>
</evidence>
<name>A0A8G0LE44_9HYPO</name>
<dbReference type="EMBL" id="CP075867">
    <property type="protein sequence ID" value="QYT00688.1"/>
    <property type="molecule type" value="Genomic_DNA"/>
</dbReference>
<dbReference type="Proteomes" id="UP000826661">
    <property type="component" value="Chromosome IV"/>
</dbReference>
<accession>A0A8G0LE44</accession>
<gene>
    <name evidence="1" type="ORF">H0G86_007766</name>
</gene>